<reference evidence="11" key="2">
    <citation type="submission" date="2015-01" db="EMBL/GenBank/DDBJ databases">
        <title>Evolutionary Origins and Diversification of the Mycorrhizal Mutualists.</title>
        <authorList>
            <consortium name="DOE Joint Genome Institute"/>
            <consortium name="Mycorrhizal Genomics Consortium"/>
            <person name="Kohler A."/>
            <person name="Kuo A."/>
            <person name="Nagy L.G."/>
            <person name="Floudas D."/>
            <person name="Copeland A."/>
            <person name="Barry K.W."/>
            <person name="Cichocki N."/>
            <person name="Veneault-Fourrey C."/>
            <person name="LaButti K."/>
            <person name="Lindquist E.A."/>
            <person name="Lipzen A."/>
            <person name="Lundell T."/>
            <person name="Morin E."/>
            <person name="Murat C."/>
            <person name="Riley R."/>
            <person name="Ohm R."/>
            <person name="Sun H."/>
            <person name="Tunlid A."/>
            <person name="Henrissat B."/>
            <person name="Grigoriev I.V."/>
            <person name="Hibbett D.S."/>
            <person name="Martin F."/>
        </authorList>
    </citation>
    <scope>NUCLEOTIDE SEQUENCE [LARGE SCALE GENOMIC DNA]</scope>
    <source>
        <strain evidence="11">MAFF 305830</strain>
    </source>
</reference>
<dbReference type="InterPro" id="IPR045055">
    <property type="entry name" value="DNA2/NAM7-like"/>
</dbReference>
<accession>A0A0C3BNA6</accession>
<dbReference type="Gene3D" id="3.40.50.300">
    <property type="entry name" value="P-loop containing nucleotide triphosphate hydrolases"/>
    <property type="match status" value="2"/>
</dbReference>
<dbReference type="HOGENOM" id="CLU_001490_4_0_1"/>
<evidence type="ECO:0000256" key="1">
    <source>
        <dbReference type="ARBA" id="ARBA00004496"/>
    </source>
</evidence>
<proteinExistence type="predicted"/>
<keyword evidence="3 7" id="KW-0479">Metal-binding</keyword>
<protein>
    <submittedName>
        <fullName evidence="10">Uncharacterized protein</fullName>
    </submittedName>
</protein>
<dbReference type="GO" id="GO:0005737">
    <property type="term" value="C:cytoplasm"/>
    <property type="evidence" value="ECO:0007669"/>
    <property type="project" value="UniProtKB-SubCell"/>
</dbReference>
<evidence type="ECO:0000259" key="8">
    <source>
        <dbReference type="PROSITE" id="PS50103"/>
    </source>
</evidence>
<sequence>MSSGRQPANQATNLGRPPNGVCHNYWRNGQCRFGATCKFSHERPGQPALQAGPRSPVDTNSRRTMGLNPFSNNQATAPNELRDAPIDAAQANQYLNRFCSPDGTLKTAAQVKLMLRVLNGVASEKSGWSADDRQSVLDRVCTDNGCMRLQEILTWKEITTSPNPPPGALSFQCGFIHALSLFTCKAVIASTMRQRANKLYALINSEYRGIALEVIASMDTLVGAAAFENQTSPDSKEMPFGSILETLLALLKEYVERFPTAPMDHPNMKDLPNHLRRWFTTWSSSSTDPERDPRQATKIHKDIDRLTLIVNRDESKPPAQMNLGSQQLTVEDQQRALQPSAVQLSIIHRVYQAPGGRHDNDHASIADIAITPTQEELRSTMSSFVPSTLHNAPHHLPMYSMERLLDIQFRLLREEFVYPIKAATNLVLQDLKSNSPQTTLHPILKEKGGRYKGQMERDSIFFSVYTNVELGNISADRRGLSVTLTFDTPPGNGRSKKVAEREAYWKVVGRKRLGMGGFIALMWNKEEIHLGLITSRTEDLIESSKANNTRISIKVSFFGSDIEYRALAKEAMKASKPRGGPQSQHLLLEIQILYEASRPFLEALKGEPTNMPFAQYLKQEEDGALSKIAIDSPNYTVAPDFSWDLSSLFNPPLAGLSMRVDETRSVALARHYLTTHEKSRLDPSQADAIISCLKNEVALIQGPPGTGKSYTAIQLLRVLISNNITNILMIAFTNHALDHLLESVLDAGITERIVRLGSRSQSERLQGYTLDKLEKFHTDFLRRGVGTAFGAMKQAEENFNQFVERVKTGQETDSEDLETHLELNYPEHHEAITLPPDQVQERLAEYPTGFSRLYQLWKDAKDLQRGGTRRSRPLGTLLKTPAVWGMSAEERKQLSQKWDKESTEAQIQTRLASFENLKKNYCEAREAFEDASMMRRLEALKTADIIGCTTTGAARVLHLLKSLQPKIVLVEEAGQVLEAHSLATLVPSVEHLIMIGDPQQLRPSINTYAFASENPHGGQLYKFDQSLMERLASSGLPMSQLTIQRRMRPAVSNLIRRCLYPNLQDHESVKGRPSIRGMAKDIWFFHHTNKEGGGGDDNVSKCNSFEVEMVKSLVLFFLRQGIYNKPDSIVVLCTYLGQLTKIREALASCKLSVILDERDEDTLLEQEGKDGVEPTAESAEIDVSKQIRIRSVDNFQGEEADIIILSLVRNPGEGRGGIGFLKSSNRTNVALSRARHGMYVLGHGEALEAGGGIWSTVIDEFRQQDSYGPAFPFACYRHPHDVQWLSDPKAIDMLFSDGRCLLPCTTKLKCGHACPSKCHPDDESHHNTRCLEPCSKLCRLGHPCGRMCYEECACDFEVSSVRLPCGHLARNVPCAVALQPKTIVCKTVVDKKLPTCGHSINLPCHKEITNELCTMPCGKPCPLGHPCGRMCYEECACDLEVSSVRLPCGHHERNVPCIVARQPKTIVCKVVVGKRFPTCGHSIKLPCHKEITNELCTMPCSKLCPLGHPCGQICYEECACDFEVSSVQLPCGHHERNVPCAVARQPKTIVCKTVVGKKFPTCEHSINLPCYKEITHELCTMPCDKEMDCCSKKCKGSCHACQRLHPRRKRHVTHPCGKLLHCQHVCNDPCAVGHQCVCTRPCRQVCDHGRCDQGCASSCAPCAEKCTWICEHQVCLVSCGSPCTRLPCDKRCKNVLECGHSCPSLCGEPCNLQICPLCATPDQKDQVVDMILSTTLGEINTDDPGLDNILITLPCKHAFTVETLDGVCSLRDYYQHQDDVWVKPAVPPPGLILSPVCPQCRGDISSPRYGRVLKRCNLDLLERSIATETAESLRAMSNALEALDVPKIEQRLLACPRLEPSSQTDAARLLVIQGAYQDRLSIYTNTSLPFKPAEYFSYGLHKDLGINRDLVDAWWKSLTDIYHLYESLYQVSCKQSPHRIAYENALSTLYRHELERLAPTPASLQQSVQNALKYAQIAIGMTPPIADKRFQVESIWMAIDLRLKMASIAASLQANLAKEERDSAPMLMRMLGWISSDSNSHRQGEMIELFVQFIYDSCQGDAKLALRIAEASGAHRQVLKSELKLLRIELERFNFKVRLLEGLSASKATEKRQELAKMGNAKHSETASSSRRAVEAYYKSKGKDEAEVDWVQESFLETVTIILEEWVKIVASLRRGTFYQPVSIEEKRQIQQAFGFTNRGHWYRCPNGHAFVITECGGAMAVGRCVECNAPIGGGNHTLLSTNTRDTEFEEIARAQGVAPSPWRWAAGA</sequence>
<dbReference type="InterPro" id="IPR046439">
    <property type="entry name" value="ZF_RZ_dom"/>
</dbReference>
<dbReference type="EMBL" id="KN824278">
    <property type="protein sequence ID" value="KIM33584.1"/>
    <property type="molecule type" value="Genomic_DNA"/>
</dbReference>
<dbReference type="PROSITE" id="PS50103">
    <property type="entry name" value="ZF_C3H1"/>
    <property type="match status" value="1"/>
</dbReference>
<dbReference type="PROSITE" id="PS51981">
    <property type="entry name" value="ZF_RZ"/>
    <property type="match status" value="1"/>
</dbReference>
<evidence type="ECO:0000256" key="3">
    <source>
        <dbReference type="ARBA" id="ARBA00022723"/>
    </source>
</evidence>
<evidence type="ECO:0000259" key="9">
    <source>
        <dbReference type="PROSITE" id="PS51981"/>
    </source>
</evidence>
<dbReference type="InterPro" id="IPR027417">
    <property type="entry name" value="P-loop_NTPase"/>
</dbReference>
<dbReference type="Pfam" id="PF13086">
    <property type="entry name" value="AAA_11"/>
    <property type="match status" value="1"/>
</dbReference>
<gene>
    <name evidence="10" type="ORF">M408DRAFT_326269</name>
</gene>
<dbReference type="InterPro" id="IPR000571">
    <property type="entry name" value="Znf_CCCH"/>
</dbReference>
<dbReference type="InterPro" id="IPR041679">
    <property type="entry name" value="DNA2/NAM7-like_C"/>
</dbReference>
<dbReference type="GO" id="GO:0004386">
    <property type="term" value="F:helicase activity"/>
    <property type="evidence" value="ECO:0007669"/>
    <property type="project" value="InterPro"/>
</dbReference>
<name>A0A0C3BNA6_SERVB</name>
<dbReference type="InterPro" id="IPR047187">
    <property type="entry name" value="SF1_C_Upf1"/>
</dbReference>
<dbReference type="Proteomes" id="UP000054097">
    <property type="component" value="Unassembled WGS sequence"/>
</dbReference>
<feature type="domain" description="RZ-type" evidence="9">
    <location>
        <begin position="2182"/>
        <end position="2255"/>
    </location>
</feature>
<reference evidence="10 11" key="1">
    <citation type="submission" date="2014-04" db="EMBL/GenBank/DDBJ databases">
        <authorList>
            <consortium name="DOE Joint Genome Institute"/>
            <person name="Kuo A."/>
            <person name="Zuccaro A."/>
            <person name="Kohler A."/>
            <person name="Nagy L.G."/>
            <person name="Floudas D."/>
            <person name="Copeland A."/>
            <person name="Barry K.W."/>
            <person name="Cichocki N."/>
            <person name="Veneault-Fourrey C."/>
            <person name="LaButti K."/>
            <person name="Lindquist E.A."/>
            <person name="Lipzen A."/>
            <person name="Lundell T."/>
            <person name="Morin E."/>
            <person name="Murat C."/>
            <person name="Sun H."/>
            <person name="Tunlid A."/>
            <person name="Henrissat B."/>
            <person name="Grigoriev I.V."/>
            <person name="Hibbett D.S."/>
            <person name="Martin F."/>
            <person name="Nordberg H.P."/>
            <person name="Cantor M.N."/>
            <person name="Hua S.X."/>
        </authorList>
    </citation>
    <scope>NUCLEOTIDE SEQUENCE [LARGE SCALE GENOMIC DNA]</scope>
    <source>
        <strain evidence="10 11">MAFF 305830</strain>
    </source>
</reference>
<evidence type="ECO:0000256" key="5">
    <source>
        <dbReference type="ARBA" id="ARBA00022833"/>
    </source>
</evidence>
<feature type="zinc finger region" description="C3H1-type" evidence="7">
    <location>
        <begin position="16"/>
        <end position="44"/>
    </location>
</feature>
<dbReference type="Pfam" id="PF20173">
    <property type="entry name" value="ZnF_RZ-type"/>
    <property type="match status" value="1"/>
</dbReference>
<dbReference type="PANTHER" id="PTHR10887:SF445">
    <property type="entry name" value="NFX1-TYPE ZINC FINGER-CONTAINING PROTEIN 1"/>
    <property type="match status" value="1"/>
</dbReference>
<dbReference type="OrthoDB" id="2423195at2759"/>
<keyword evidence="6" id="KW-0391">Immunity</keyword>
<feature type="domain" description="C3H1-type" evidence="8">
    <location>
        <begin position="16"/>
        <end position="44"/>
    </location>
</feature>
<evidence type="ECO:0000256" key="4">
    <source>
        <dbReference type="ARBA" id="ARBA00022771"/>
    </source>
</evidence>
<dbReference type="CDD" id="cd18808">
    <property type="entry name" value="SF1_C_Upf1"/>
    <property type="match status" value="1"/>
</dbReference>
<dbReference type="InterPro" id="IPR041677">
    <property type="entry name" value="DNA2/NAM7_AAA_11"/>
</dbReference>
<comment type="subcellular location">
    <subcellularLocation>
        <location evidence="1">Cytoplasm</location>
    </subcellularLocation>
</comment>
<dbReference type="SUPFAM" id="SSF52540">
    <property type="entry name" value="P-loop containing nucleoside triphosphate hydrolases"/>
    <property type="match status" value="1"/>
</dbReference>
<dbReference type="PANTHER" id="PTHR10887">
    <property type="entry name" value="DNA2/NAM7 HELICASE FAMILY"/>
    <property type="match status" value="1"/>
</dbReference>
<dbReference type="CDD" id="cd17936">
    <property type="entry name" value="EEXXEc_NFX1"/>
    <property type="match status" value="1"/>
</dbReference>
<keyword evidence="2" id="KW-0963">Cytoplasm</keyword>
<evidence type="ECO:0000313" key="10">
    <source>
        <dbReference type="EMBL" id="KIM33584.1"/>
    </source>
</evidence>
<evidence type="ECO:0000256" key="7">
    <source>
        <dbReference type="PROSITE-ProRule" id="PRU00723"/>
    </source>
</evidence>
<organism evidence="10 11">
    <name type="scientific">Serendipita vermifera MAFF 305830</name>
    <dbReference type="NCBI Taxonomy" id="933852"/>
    <lineage>
        <taxon>Eukaryota</taxon>
        <taxon>Fungi</taxon>
        <taxon>Dikarya</taxon>
        <taxon>Basidiomycota</taxon>
        <taxon>Agaricomycotina</taxon>
        <taxon>Agaricomycetes</taxon>
        <taxon>Sebacinales</taxon>
        <taxon>Serendipitaceae</taxon>
        <taxon>Serendipita</taxon>
    </lineage>
</organism>
<evidence type="ECO:0000313" key="11">
    <source>
        <dbReference type="Proteomes" id="UP000054097"/>
    </source>
</evidence>
<evidence type="ECO:0000256" key="2">
    <source>
        <dbReference type="ARBA" id="ARBA00022490"/>
    </source>
</evidence>
<evidence type="ECO:0000256" key="6">
    <source>
        <dbReference type="ARBA" id="ARBA00022859"/>
    </source>
</evidence>
<keyword evidence="11" id="KW-1185">Reference proteome</keyword>
<keyword evidence="4 7" id="KW-0863">Zinc-finger</keyword>
<dbReference type="GO" id="GO:0031048">
    <property type="term" value="P:regulatory ncRNA-mediated heterochromatin formation"/>
    <property type="evidence" value="ECO:0007669"/>
    <property type="project" value="TreeGrafter"/>
</dbReference>
<keyword evidence="5 7" id="KW-0862">Zinc</keyword>
<dbReference type="SMART" id="SM00356">
    <property type="entry name" value="ZnF_C3H1"/>
    <property type="match status" value="1"/>
</dbReference>
<dbReference type="GO" id="GO:0031380">
    <property type="term" value="C:nuclear RNA-directed RNA polymerase complex"/>
    <property type="evidence" value="ECO:0007669"/>
    <property type="project" value="TreeGrafter"/>
</dbReference>
<dbReference type="SMART" id="SM00382">
    <property type="entry name" value="AAA"/>
    <property type="match status" value="1"/>
</dbReference>
<dbReference type="InterPro" id="IPR003593">
    <property type="entry name" value="AAA+_ATPase"/>
</dbReference>
<dbReference type="GO" id="GO:0002376">
    <property type="term" value="P:immune system process"/>
    <property type="evidence" value="ECO:0007669"/>
    <property type="project" value="UniProtKB-KW"/>
</dbReference>
<dbReference type="GO" id="GO:0008270">
    <property type="term" value="F:zinc ion binding"/>
    <property type="evidence" value="ECO:0007669"/>
    <property type="project" value="UniProtKB-KW"/>
</dbReference>
<dbReference type="Pfam" id="PF13087">
    <property type="entry name" value="AAA_12"/>
    <property type="match status" value="1"/>
</dbReference>